<dbReference type="GO" id="GO:0005737">
    <property type="term" value="C:cytoplasm"/>
    <property type="evidence" value="ECO:0007669"/>
    <property type="project" value="TreeGrafter"/>
</dbReference>
<dbReference type="RefSeq" id="WP_065284277.1">
    <property type="nucleotide sequence ID" value="NZ_CP016290.1"/>
</dbReference>
<comment type="cofactor">
    <cofactor evidence="1">
        <name>pantetheine 4'-phosphate</name>
        <dbReference type="ChEBI" id="CHEBI:47942"/>
    </cofactor>
</comment>
<dbReference type="Gene3D" id="3.30.300.30">
    <property type="match status" value="4"/>
</dbReference>
<dbReference type="InterPro" id="IPR000873">
    <property type="entry name" value="AMP-dep_synth/lig_dom"/>
</dbReference>
<keyword evidence="3" id="KW-0596">Phosphopantetheine</keyword>
<evidence type="ECO:0000256" key="5">
    <source>
        <dbReference type="ARBA" id="ARBA00022723"/>
    </source>
</evidence>
<dbReference type="CDD" id="cd19544">
    <property type="entry name" value="E-C_NRPS"/>
    <property type="match status" value="3"/>
</dbReference>
<evidence type="ECO:0000313" key="7">
    <source>
        <dbReference type="EMBL" id="ANP90967.1"/>
    </source>
</evidence>
<name>A0A1B1CMG8_RHILE</name>
<dbReference type="Gene3D" id="3.40.50.980">
    <property type="match status" value="4"/>
</dbReference>
<dbReference type="InterPro" id="IPR001242">
    <property type="entry name" value="Condensation_dom"/>
</dbReference>
<comment type="similarity">
    <text evidence="2">Belongs to the ATP-dependent AMP-binding enzyme family.</text>
</comment>
<dbReference type="EMBL" id="CP016290">
    <property type="protein sequence ID" value="ANP90967.1"/>
    <property type="molecule type" value="Genomic_DNA"/>
</dbReference>
<dbReference type="InterPro" id="IPR010071">
    <property type="entry name" value="AA_adenyl_dom"/>
</dbReference>
<dbReference type="SMART" id="SM00823">
    <property type="entry name" value="PKS_PP"/>
    <property type="match status" value="4"/>
</dbReference>
<dbReference type="FunFam" id="3.30.300.30:FF:000010">
    <property type="entry name" value="Enterobactin synthetase component F"/>
    <property type="match status" value="4"/>
</dbReference>
<dbReference type="InterPro" id="IPR045851">
    <property type="entry name" value="AMP-bd_C_sf"/>
</dbReference>
<dbReference type="NCBIfam" id="NF003417">
    <property type="entry name" value="PRK04813.1"/>
    <property type="match status" value="4"/>
</dbReference>
<dbReference type="InterPro" id="IPR023213">
    <property type="entry name" value="CAT-like_dom_sf"/>
</dbReference>
<dbReference type="GO" id="GO:0031177">
    <property type="term" value="F:phosphopantetheine binding"/>
    <property type="evidence" value="ECO:0007669"/>
    <property type="project" value="InterPro"/>
</dbReference>
<dbReference type="InterPro" id="IPR006162">
    <property type="entry name" value="Ppantetheine_attach_site"/>
</dbReference>
<dbReference type="CDD" id="cd19531">
    <property type="entry name" value="LCL_NRPS-like"/>
    <property type="match status" value="1"/>
</dbReference>
<dbReference type="Pfam" id="PF00501">
    <property type="entry name" value="AMP-binding"/>
    <property type="match status" value="4"/>
</dbReference>
<dbReference type="FunFam" id="1.10.1200.10:FF:000005">
    <property type="entry name" value="Nonribosomal peptide synthetase 1"/>
    <property type="match status" value="3"/>
</dbReference>
<feature type="domain" description="Carrier" evidence="6">
    <location>
        <begin position="4287"/>
        <end position="4362"/>
    </location>
</feature>
<dbReference type="Pfam" id="PF00668">
    <property type="entry name" value="Condensation"/>
    <property type="match status" value="4"/>
</dbReference>
<dbReference type="GO" id="GO:0003824">
    <property type="term" value="F:catalytic activity"/>
    <property type="evidence" value="ECO:0007669"/>
    <property type="project" value="InterPro"/>
</dbReference>
<geneLocation type="plasmid" evidence="7 8">
    <name>unnamed3</name>
</geneLocation>
<dbReference type="CDD" id="cd05930">
    <property type="entry name" value="A_NRPS"/>
    <property type="match status" value="1"/>
</dbReference>
<keyword evidence="7" id="KW-0614">Plasmid</keyword>
<evidence type="ECO:0000256" key="3">
    <source>
        <dbReference type="ARBA" id="ARBA00022450"/>
    </source>
</evidence>
<dbReference type="Gene3D" id="2.30.38.10">
    <property type="entry name" value="Luciferase, Domain 3"/>
    <property type="match status" value="2"/>
</dbReference>
<keyword evidence="5" id="KW-0479">Metal-binding</keyword>
<dbReference type="GO" id="GO:0043041">
    <property type="term" value="P:amino acid activation for nonribosomal peptide biosynthetic process"/>
    <property type="evidence" value="ECO:0007669"/>
    <property type="project" value="TreeGrafter"/>
</dbReference>
<organism evidence="7 8">
    <name type="scientific">Rhizobium leguminosarum</name>
    <dbReference type="NCBI Taxonomy" id="384"/>
    <lineage>
        <taxon>Bacteria</taxon>
        <taxon>Pseudomonadati</taxon>
        <taxon>Pseudomonadota</taxon>
        <taxon>Alphaproteobacteria</taxon>
        <taxon>Hyphomicrobiales</taxon>
        <taxon>Rhizobiaceae</taxon>
        <taxon>Rhizobium/Agrobacterium group</taxon>
        <taxon>Rhizobium</taxon>
    </lineage>
</organism>
<evidence type="ECO:0000259" key="6">
    <source>
        <dbReference type="PROSITE" id="PS50075"/>
    </source>
</evidence>
<dbReference type="Pfam" id="PF13193">
    <property type="entry name" value="AMP-binding_C"/>
    <property type="match status" value="4"/>
</dbReference>
<feature type="domain" description="Carrier" evidence="6">
    <location>
        <begin position="2108"/>
        <end position="2182"/>
    </location>
</feature>
<dbReference type="PANTHER" id="PTHR45527">
    <property type="entry name" value="NONRIBOSOMAL PEPTIDE SYNTHETASE"/>
    <property type="match status" value="1"/>
</dbReference>
<accession>A0A1B1CMG8</accession>
<dbReference type="FunFam" id="1.10.1200.10:FF:000016">
    <property type="entry name" value="Non-ribosomal peptide synthase"/>
    <property type="match status" value="1"/>
</dbReference>
<dbReference type="PANTHER" id="PTHR45527:SF1">
    <property type="entry name" value="FATTY ACID SYNTHASE"/>
    <property type="match status" value="1"/>
</dbReference>
<dbReference type="Pfam" id="PF00550">
    <property type="entry name" value="PP-binding"/>
    <property type="match status" value="4"/>
</dbReference>
<dbReference type="FunFam" id="3.40.50.980:FF:000001">
    <property type="entry name" value="Non-ribosomal peptide synthetase"/>
    <property type="match status" value="4"/>
</dbReference>
<dbReference type="CDD" id="cd12116">
    <property type="entry name" value="A_NRPS_Ta1_like"/>
    <property type="match status" value="1"/>
</dbReference>
<evidence type="ECO:0000313" key="8">
    <source>
        <dbReference type="Proteomes" id="UP000092691"/>
    </source>
</evidence>
<reference evidence="7 8" key="1">
    <citation type="submission" date="2016-06" db="EMBL/GenBank/DDBJ databases">
        <title>Microsymbionts genomes from the relict species Vavilovia formosa.</title>
        <authorList>
            <person name="Chirak E."/>
            <person name="Kimeklis A."/>
            <person name="Andronov E."/>
        </authorList>
    </citation>
    <scope>NUCLEOTIDE SEQUENCE [LARGE SCALE GENOMIC DNA]</scope>
    <source>
        <strain evidence="7 8">Vaf10</strain>
        <plasmid evidence="8">Plasmid unnamed3</plasmid>
    </source>
</reference>
<dbReference type="SUPFAM" id="SSF47336">
    <property type="entry name" value="ACP-like"/>
    <property type="match status" value="4"/>
</dbReference>
<dbReference type="InterPro" id="IPR025110">
    <property type="entry name" value="AMP-bd_C"/>
</dbReference>
<proteinExistence type="inferred from homology"/>
<dbReference type="Proteomes" id="UP000092691">
    <property type="component" value="Plasmid unnamed3"/>
</dbReference>
<evidence type="ECO:0000256" key="1">
    <source>
        <dbReference type="ARBA" id="ARBA00001957"/>
    </source>
</evidence>
<dbReference type="SUPFAM" id="SSF52777">
    <property type="entry name" value="CoA-dependent acyltransferases"/>
    <property type="match status" value="8"/>
</dbReference>
<dbReference type="InterPro" id="IPR042099">
    <property type="entry name" value="ANL_N_sf"/>
</dbReference>
<dbReference type="GO" id="GO:0046872">
    <property type="term" value="F:metal ion binding"/>
    <property type="evidence" value="ECO:0007669"/>
    <property type="project" value="UniProtKB-KW"/>
</dbReference>
<evidence type="ECO:0000256" key="4">
    <source>
        <dbReference type="ARBA" id="ARBA00022553"/>
    </source>
</evidence>
<protein>
    <submittedName>
        <fullName evidence="7">Non-ribosomal peptide synthetase</fullName>
    </submittedName>
</protein>
<dbReference type="GO" id="GO:0072330">
    <property type="term" value="P:monocarboxylic acid biosynthetic process"/>
    <property type="evidence" value="ECO:0007669"/>
    <property type="project" value="UniProtKB-ARBA"/>
</dbReference>
<dbReference type="InterPro" id="IPR009081">
    <property type="entry name" value="PP-bd_ACP"/>
</dbReference>
<dbReference type="Gene3D" id="3.30.559.10">
    <property type="entry name" value="Chloramphenicol acetyltransferase-like domain"/>
    <property type="match status" value="4"/>
</dbReference>
<keyword evidence="4" id="KW-0597">Phosphoprotein</keyword>
<dbReference type="FunFam" id="2.30.38.10:FF:000001">
    <property type="entry name" value="Non-ribosomal peptide synthetase PvdI"/>
    <property type="match status" value="4"/>
</dbReference>
<dbReference type="FunFam" id="3.40.50.12780:FF:000012">
    <property type="entry name" value="Non-ribosomal peptide synthetase"/>
    <property type="match status" value="4"/>
</dbReference>
<dbReference type="NCBIfam" id="TIGR01733">
    <property type="entry name" value="AA-adenyl-dom"/>
    <property type="match status" value="4"/>
</dbReference>
<sequence length="4386" mass="476388">MTHFVIDQLEELDSDGLAKLFSLARARSRGSNLKATLIPKISRDGALPLSYSQQRLWFLSQLDEDSTNYNIPLGWRLQGRLDGVAWRRSLDRLFARHEALRCTFVAGEDEPQVQILSGDRGLPLVEHDLRERPDAQAALLDLCQEEARTPFDLAREPLIRGRLIRLADEEHVFLLTQHHIVSDGWSMGVLVRELSSLYRAFEAGEDDPLPPLAIQYPDYAAWQRQWLSGERLQRQAQYWRDTLSGAPARLALPTDRPRPAQQSFAGASVPVVIDRALTRGLRRLSRQHGTTLFMTVLAAWAAVLSRLSGQDDIVIGVPTANRRHRELEDLIGFFVNTLAVRIDLSGEPSVSDLLERARRAALTAQDHQDLPFEQVVEIVQPPRALDRTPLFQVGLAWQNNTVGSLDLPGLRVEAAGEGLDQVKFELELNLGEQGEVIDGTLGYATALFDRATIERQCGYLLALLRAMVADADRPVRELDILPAEERSYLLEELNRTEADYPLDLCVHELFEAQVRRAPDAVALVFEEQSISYGALNADANQLAHHLIGLGVRPDQPVAICVERSPAMVVGLLAILKAGGAYVPLDPAYPSERLRQLLDDAGPRLLLCDAAGRAALGAEAIANLSVVDLNAATPAWADQSADDPDPHALGLTARHLAYVIYTSGSTGTPKGVMVEHRNTVNLLHWSGGVFAESEIRRTLFSTSVCFDLSVYECFLPLSQGSKLYLVEDALKLARTSVDASLINTVPSAITALVNQKAVPASASVINLAGERVKADLIERIFESTRVQKICTLYAPSETTTYSTWICMPRGQAVVETIGRPIANTRIYLLDGHGAPVPFGAVGELYIGGAGVARGYLNRPDLTAERFLADPFSGKAGARMYRSGDLARYLPDGNLEFLGRNDDQVKIRGFRIEPGEIAARLLEHELVGDAAVVAHADAGGDKRLVAYVVVKTTDGSAEADGAGLAASLRAHLGGLLPDYMVPSAFVRLEALPLTVNGKLDRKALPVPDDDAYARRAYEAPQGEIETLLAGIWAELLGVERVGRHDNFFELGGHSLLAVQMMERLRRLSLGVEVRTVFAKPMLADLAANLGSHREVAVPANPITEQSTAITPQMLPLIDLTQPEIDRIVSTVPGGVGNIQDIYGLSPLQDGILFHHLLATQGDPYLLVSQMAFAERGVLDRYLAAVQQVVDRHDILRTAFVWEGLSSPAQVVWRKASLDVLEVELEGCDGSGADELRRRFDPRQYRLDLGRAPLMRFVIAREPGSGRWLLLVLQHHLIGDHTTAEVMYAEVRAVLQGRAHELATPQPFRNLVAQARLGMDAKAHEAFFREMLADIDEPTLPFGLSEVYGDGRGSREARRMLPEALNDRLRHQARRLGVSLASLCHLAWAQVMALSSGREQVVFGTVLFGRMHAGAGADRTMGLFMNTLPLRLDLDETGVEESVRIAHARLAELLSHEHASLALAQRCSDIAAPAPLFSALLNYRHNTPAMAGEGTSDVLSGMEWLGDEERTNYPLTLSVDDFGQELGLTADAVEPISADRICGYMQRALEQLVDALEQAPDRPVRELDILPAEERSYLLEELNRTEADYPSDLCVHALFEAQVRRAPDAVALVFEEQSISYGALNADANRLAHHLIGLGVRPDQPVAICLERSPAMVVGLLAILKAGGAYVPLDPAYPSERLRQLLDDAGPRLLLCDAAGRAALGAEAIANLSVVDLNAATPAWADQSADDPDPHALGLTARHLAYVIYTSGSTGTPKGVMVEHASVLNVLRALLDVSGLTERDSLLAITTISFDIAGLELCLPLAVGANVVVAHGTSAIGLQRYLSHQKITVMQATPAAWRMLFDAGWEGAPDLRALCGGEALPSELASNLGRRVKSLRNLYGPTETTIWATTFPTDTRIEAPHRYVPIGRPIANTRIYLLDGHGAPVPFGAVGELYIGGAGVARGYLNRPDLTAERFLADPFSGKAGARMYRSGDLARYLPDGNLEFLGRNDDQVKIRGFRIEPGEIAARLLEHELVGDAAVVAHADAGGDKRLVAYVVVKTTDGSAEADGAGLAASLRAHLGGLLPDYMVPSAFVRLEALPLTVNGKLDRKALPVPDDDAYARRAYEAPQGEIETLLAGIWAELLGVERVGRHDNFFELGGHSLLAVQMMERLRRLSLGVEVRTVFAKPMLADLAANLGSHREVAVPANPITEQSTAITPQMLPLIDLTQPEIDRIVSTVPGGVGNIQDIYGLSPLQDGILFHHLLATQGDPYLLVSQMAFAERGVLDRYLAAVQQVVDRHDILRTAFVWEGLSSPAQVVWRKASLDVLEVELEGCDGSGADELRRRFDPRQYRLDLGRAPLMRFVIAREPGSGRWLLLVLQHHLIGDHTTAEVMYAEVRAVLQGRAHELATPQPFRNLVAQARLGMDAKAHEAFFREMLADIDEPTLPFGLSEVYGDGRGSREARRMLPEALNDRLRHQARRLGVSLASLCHLAWAQVMALSSGREQVVFGTVLFGRMHAGAGADRTMGLFMNTLPLRLDLDETGVEESVRIAHARLAELLSHEHASLALAQRCSDIAAPAPLFSALLNYRHNTPAMAGEGTSDVLSGMEWLGDEERTNYPLTLSVDDFGQELGLTADAVEPISADRICGYMQRALEQLVDALEQAPDRPVRELDILPAEERSYLLEELNRTEADYPSDLCVHALFEAQVRRAPDAVALVFEEQSISYGALNADANRLAHHLIGLGVRPDQPVAICLERSPAMVVGLLAILKAGGAYVPLDPAYPSARLRQIVEDAAPRRLLCDAAGRAALGAEAIADLSVVDLNAATPAWADQSADDPDPHALGLTARHLAYVIYTSGSTGTPKGVMVEHRGMTNYLSWARESYAPTSSSVVSSSLAFDATVNSLFAPLVSGGHALLTKEGDEVEGIRSRVGTPCGLVNVTPILLDVLGQQLQSAGGSSQVEVLVIGGEALSSSTVELWRQIQPAARMVNEYGPTEAVVGCAFHDIPADLSASTNVPIGRPISNTRLYVLDDHGQPVPFGAVGELYIGGAGVARGYLNRPDLTAERFLADPFSGKADARMYRSGDLARYLPDGNLEFLGRNDDQVKIRGFRIEPGEIAARLLEHELVGDAAVVAHADAGGDKRLVAYVVVKTTDGSAEADGAGLAASLRAHLGGLLPDYMVPSAFVRLEALPLTVNGKLDRKALPVPDDDAYARRAYEAPQGEIETLLAGIWAELLGVERVGRHDNFFELGGHSLLAVQMMERLRRLSLGVEVRTVFAKPMLADLAANLGSHREVAVPANPITEQSTAITPQMLPLIDLTQPEIDRIVSTVPGGVGNIQDIYGLSPLQDGILFHHLLATQGDPYLLVSQMAFAERGVLDRYLAAVQQVVDRHDILRTAFVWEGLSSPAQVVWRKASLDVLEVELEGCDGSGADELRRRFDPRQYRLDLGRAPLMRFVIAREPGSGRWLLLVLQHHLIGDHTTAEVMYAEVRAVLQGRAHELATPQPFRNLVAQARLGMDAKAHEAFFREMLADIDEPTLPFGLSEVYGDGRGSREARRMLPEALNDRLRHQARRLGVSLASLCHLAWAQVMALSSGREQVVFGTVLFGRMHAGAGADRTMGLFMNTLPLRLDLDETGVEESVRIAHARLAELLSHEHASLALAQRCSDIAAPAPLFSALLNYRHNTPAMAGEGTSDVLSGMEWLGDEERTNYPLTLSVDDFGQELGLTADAVEPISADRICGYMQRALEQLVDALEQAPDRPVRELDILPAEERSYLLEELNRTEADYPLDLCVHELFEAQVRRAPDAVALVFEEQSISYGALNADANQLAHHLIGLGVRPDQPVAICVERSPAMVVGLLAILKAGGAYVPLDPAYPSERLRQLLDDAGPRLLLCDAAGRAALGAEAIANLSVVDLNAATPAWADQSADDPDPHALGLTARHLAYVIYTSGSTGTPKGVMVEHRNTVNLLHWSGGVFAESEIRRTLFSTSVCFDLSVYECFLPLSQGSKLYLVEDALKLARTSVDASLINTVPSAITALVNQKAVPASASVINLAGERVKADLIERIFESTRVQKICTLYAPSETTTYSTWICMPRGQAVVETIGRPIANTRIYLLDGHGAPVPFGAVGELYIGGAGVARGYLNRPDLTAERFLADPFSGKAGARMYRSGDLARYLPDGNLEFLGRNDDQVKIRGFRIEPGEIAARLLEHELVGDAAVVAHADAGGDKRLVAYVVVKTTDGSAEADGAGLAASLRAHLGGLLPDYMVPSAFVRLEALPLTVNGKLDRKALPVPDDDAYARRAYEAPQGEIETLLAGIWAELLGVERVGRHDNFFELGGHSLLAVRLLVRLTEALAVELPLAILFAKPTLAELARESSISLIIQEFDSHQLQKLLSSGVGAWIGT</sequence>
<dbReference type="FunFam" id="3.30.559.10:FF:000012">
    <property type="entry name" value="Non-ribosomal peptide synthetase"/>
    <property type="match status" value="1"/>
</dbReference>
<dbReference type="Gene3D" id="3.30.559.30">
    <property type="entry name" value="Nonribosomal peptide synthetase, condensation domain"/>
    <property type="match status" value="4"/>
</dbReference>
<dbReference type="Gene3D" id="3.40.50.12780">
    <property type="entry name" value="N-terminal domain of ligase-like"/>
    <property type="match status" value="2"/>
</dbReference>
<gene>
    <name evidence="7" type="ORF">BA011_34280</name>
</gene>
<dbReference type="FunFam" id="3.30.559.30:FF:000001">
    <property type="entry name" value="Non-ribosomal peptide synthetase"/>
    <property type="match status" value="1"/>
</dbReference>
<dbReference type="InterPro" id="IPR020845">
    <property type="entry name" value="AMP-binding_CS"/>
</dbReference>
<feature type="domain" description="Carrier" evidence="6">
    <location>
        <begin position="3201"/>
        <end position="3275"/>
    </location>
</feature>
<dbReference type="OrthoDB" id="9778690at2"/>
<dbReference type="PROSITE" id="PS00455">
    <property type="entry name" value="AMP_BINDING"/>
    <property type="match status" value="4"/>
</dbReference>
<dbReference type="PROSITE" id="PS50075">
    <property type="entry name" value="CARRIER"/>
    <property type="match status" value="4"/>
</dbReference>
<dbReference type="Gene3D" id="1.10.1200.10">
    <property type="entry name" value="ACP-like"/>
    <property type="match status" value="4"/>
</dbReference>
<dbReference type="PROSITE" id="PS00012">
    <property type="entry name" value="PHOSPHOPANTETHEINE"/>
    <property type="match status" value="1"/>
</dbReference>
<evidence type="ECO:0000256" key="2">
    <source>
        <dbReference type="ARBA" id="ARBA00006432"/>
    </source>
</evidence>
<dbReference type="SUPFAM" id="SSF56801">
    <property type="entry name" value="Acetyl-CoA synthetase-like"/>
    <property type="match status" value="4"/>
</dbReference>
<feature type="domain" description="Carrier" evidence="6">
    <location>
        <begin position="1017"/>
        <end position="1091"/>
    </location>
</feature>
<dbReference type="GO" id="GO:0044550">
    <property type="term" value="P:secondary metabolite biosynthetic process"/>
    <property type="evidence" value="ECO:0007669"/>
    <property type="project" value="UniProtKB-ARBA"/>
</dbReference>
<dbReference type="InterPro" id="IPR020806">
    <property type="entry name" value="PKS_PP-bd"/>
</dbReference>
<dbReference type="InterPro" id="IPR036736">
    <property type="entry name" value="ACP-like_sf"/>
</dbReference>